<feature type="domain" description="DUF6531" evidence="3">
    <location>
        <begin position="67"/>
        <end position="139"/>
    </location>
</feature>
<dbReference type="InterPro" id="IPR006530">
    <property type="entry name" value="YD"/>
</dbReference>
<gene>
    <name evidence="4" type="ORF">GTU67_04700</name>
</gene>
<evidence type="ECO:0000259" key="2">
    <source>
        <dbReference type="Pfam" id="PF09994"/>
    </source>
</evidence>
<evidence type="ECO:0000256" key="1">
    <source>
        <dbReference type="SAM" id="SignalP"/>
    </source>
</evidence>
<dbReference type="InterPro" id="IPR018712">
    <property type="entry name" value="Tle1-like_cat"/>
</dbReference>
<dbReference type="InterPro" id="IPR022385">
    <property type="entry name" value="Rhs_assc_core"/>
</dbReference>
<sequence>MRHLFITGLRPARYRLATLLLCGVAGACLAQAHPGTCNSTPAGGSPCAAPGSINLVGTEPGINTSAGNPIDLASGNKYQYETDLLSTTGEPHPALTRHYSANDRRRSFMGQGWHLDYDIRVQSFGQVAVITQANGARLRLARTGNGFFSPTHGKLHAQAGDWLWVWPNQQQLRFNAAGWLTQIRRPDGTALHILRHDTAGPLLHAVKTVDITGAPGQTQARTNLKPRDTALHFSYRVHEGRAYLHAVDSPVGQFMYDYAQAGDEPHLRLTAMQRPDGSRRQYQYDPTRQAGNPYALTGIDNIGAPPLGARHRGGRWAYNPSGQVIQYADQDHAYAVAYHKTRPGRQHTQVRRIKALSARSPPANTPAPPESTTQIDFDVQGQTARLTAVTGAGCPGCPAPGTRASYNRLGQLTQVNGTTLHRDTRQRLREIAPAHAGWAGLALHYNAQGQRHAWFSTLTGTETLVYDAQGLPLQRRFAGGGYWQYTYDTQGRPVRLLARSHTQTPAVETQLQWQGRQLTQVHHPNETEYRRHDTQGRLVARTLSRPDNGPEPFTERFAYDAQHRLIRHDVAEGGALHYTWGHGRQLLAVSWETRAGHHHAVIGKATGTRNNRQNKGYAFGNGIHLLTALRADESWLLMSGGTPARHILRAQRYAHDAQGRVVTEHVFRRPNNAPPAHPLPFTRYVYKHDRTSRLVAATLYPQQAPLLTRPPRLHPANATPARPFWYAHDDNGAALAVRTSAASPTQYPGINRNADGLPVQVGHRQLAYGPDRRLKTVHQADGTSITYAHNAFGQRIRRTSPAGTTHYWFLDRRLAAETWRPGASATGDTAAPGNRQASPGARVSRRYIYAHHVPIGFIDYTPAAPDGTLFYVHADLTGAPRWITNSRQDIVWEADYEPWGRAVIVNRPATTTPTLTFNLRAPGQYFDDMTGWHDNLLRTYDPDFGHYLEPDPLGPVPGNAALGYAGGQPRRHVDPLGLLLFAFDGTRNDMSTHTNVWRLSQRYTEDTVFYQPGPGNPHNTDWDAVTAYSAPRIIDAQWQSLLNTLAAAPATPDAAIPIDIIGYSRGAAMARHFGNQVSQYVNQGLFSFHDLQRGLVTACVDLRFMGLFDTVAQFGLNGQHNAAYDLTVNAGWQWVAHAIALHERRALFPLAGAADTQPGNVVEAPFVGAHADIGGGVLYDSQGQPNRRGDLHNVALNWMLWQARAAGVELADGTPGDTAVNAPYLHDDRSATLRSLQDGDRRLDRAAGTLWHTYQDQHARLGHASRAAAEAFIDRYDNWRRSAGSEVATVDMAAYTRWLETVMAWPPPDTP</sequence>
<dbReference type="InterPro" id="IPR031325">
    <property type="entry name" value="RHS_repeat"/>
</dbReference>
<dbReference type="InterPro" id="IPR045351">
    <property type="entry name" value="DUF6531"/>
</dbReference>
<protein>
    <submittedName>
        <fullName evidence="4">DUF2235 domain-containing protein</fullName>
    </submittedName>
</protein>
<organism evidence="4 5">
    <name type="scientific">Pusillimonas minor</name>
    <dbReference type="NCBI Taxonomy" id="2697024"/>
    <lineage>
        <taxon>Bacteria</taxon>
        <taxon>Pseudomonadati</taxon>
        <taxon>Pseudomonadota</taxon>
        <taxon>Betaproteobacteria</taxon>
        <taxon>Burkholderiales</taxon>
        <taxon>Alcaligenaceae</taxon>
        <taxon>Pusillimonas</taxon>
    </lineage>
</organism>
<dbReference type="Proteomes" id="UP000545386">
    <property type="component" value="Unassembled WGS sequence"/>
</dbReference>
<dbReference type="Pfam" id="PF05593">
    <property type="entry name" value="RHS_repeat"/>
    <property type="match status" value="1"/>
</dbReference>
<dbReference type="NCBIfam" id="TIGR01643">
    <property type="entry name" value="YD_repeat_2x"/>
    <property type="match status" value="3"/>
</dbReference>
<dbReference type="InterPro" id="IPR050708">
    <property type="entry name" value="T6SS_VgrG/RHS"/>
</dbReference>
<proteinExistence type="predicted"/>
<keyword evidence="1" id="KW-0732">Signal</keyword>
<name>A0A842HMT2_9BURK</name>
<feature type="signal peptide" evidence="1">
    <location>
        <begin position="1"/>
        <end position="32"/>
    </location>
</feature>
<dbReference type="RefSeq" id="WP_185778973.1">
    <property type="nucleotide sequence ID" value="NZ_JACJUU010000002.1"/>
</dbReference>
<comment type="caution">
    <text evidence="4">The sequence shown here is derived from an EMBL/GenBank/DDBJ whole genome shotgun (WGS) entry which is preliminary data.</text>
</comment>
<accession>A0A842HMT2</accession>
<dbReference type="Gene3D" id="2.180.10.10">
    <property type="entry name" value="RHS repeat-associated core"/>
    <property type="match status" value="1"/>
</dbReference>
<dbReference type="NCBIfam" id="TIGR03696">
    <property type="entry name" value="Rhs_assc_core"/>
    <property type="match status" value="1"/>
</dbReference>
<evidence type="ECO:0000313" key="4">
    <source>
        <dbReference type="EMBL" id="MBC2769214.1"/>
    </source>
</evidence>
<reference evidence="4 5" key="1">
    <citation type="submission" date="2020-08" db="EMBL/GenBank/DDBJ databases">
        <title>Paraeoetvoesia sp. YC-7-48 draft genome sequence.</title>
        <authorList>
            <person name="Yao L."/>
        </authorList>
    </citation>
    <scope>NUCLEOTIDE SEQUENCE [LARGE SCALE GENOMIC DNA]</scope>
    <source>
        <strain evidence="5">YC-7-48</strain>
    </source>
</reference>
<keyword evidence="5" id="KW-1185">Reference proteome</keyword>
<dbReference type="Pfam" id="PF20148">
    <property type="entry name" value="DUF6531"/>
    <property type="match status" value="1"/>
</dbReference>
<dbReference type="Pfam" id="PF09994">
    <property type="entry name" value="T6SS_Tle1-like_cat"/>
    <property type="match status" value="1"/>
</dbReference>
<dbReference type="PROSITE" id="PS51257">
    <property type="entry name" value="PROKAR_LIPOPROTEIN"/>
    <property type="match status" value="1"/>
</dbReference>
<feature type="chain" id="PRO_5032282778" evidence="1">
    <location>
        <begin position="33"/>
        <end position="1311"/>
    </location>
</feature>
<dbReference type="PANTHER" id="PTHR32305:SF15">
    <property type="entry name" value="PROTEIN RHSA-RELATED"/>
    <property type="match status" value="1"/>
</dbReference>
<feature type="domain" description="T6SS Phospholipase effector Tle1-like catalytic" evidence="2">
    <location>
        <begin position="1097"/>
        <end position="1200"/>
    </location>
</feature>
<dbReference type="EMBL" id="JACJUU010000002">
    <property type="protein sequence ID" value="MBC2769214.1"/>
    <property type="molecule type" value="Genomic_DNA"/>
</dbReference>
<evidence type="ECO:0000313" key="5">
    <source>
        <dbReference type="Proteomes" id="UP000545386"/>
    </source>
</evidence>
<dbReference type="PANTHER" id="PTHR32305">
    <property type="match status" value="1"/>
</dbReference>
<evidence type="ECO:0000259" key="3">
    <source>
        <dbReference type="Pfam" id="PF20148"/>
    </source>
</evidence>